<keyword evidence="1" id="KW-1133">Transmembrane helix</keyword>
<dbReference type="EMBL" id="CP014503">
    <property type="protein sequence ID" value="ANB14764.1"/>
    <property type="molecule type" value="Genomic_DNA"/>
</dbReference>
<dbReference type="InterPro" id="IPR012939">
    <property type="entry name" value="Glyco_hydro_92"/>
</dbReference>
<evidence type="ECO:0000313" key="3">
    <source>
        <dbReference type="EMBL" id="ANB14764.1"/>
    </source>
</evidence>
<dbReference type="GO" id="GO:0000224">
    <property type="term" value="F:peptide-N4-(N-acetyl-beta-glucosaminyl)asparagine amidase activity"/>
    <property type="evidence" value="ECO:0007669"/>
    <property type="project" value="TreeGrafter"/>
</dbReference>
<dbReference type="InterPro" id="IPR050883">
    <property type="entry name" value="PNGase"/>
</dbReference>
<dbReference type="Proteomes" id="UP000189580">
    <property type="component" value="Chromosome b"/>
</dbReference>
<dbReference type="AlphaFoldDB" id="A0A167F350"/>
<dbReference type="GO" id="GO:0005829">
    <property type="term" value="C:cytosol"/>
    <property type="evidence" value="ECO:0007669"/>
    <property type="project" value="TreeGrafter"/>
</dbReference>
<name>A0A167F350_9ASCO</name>
<dbReference type="GO" id="GO:0006516">
    <property type="term" value="P:glycoprotein catabolic process"/>
    <property type="evidence" value="ECO:0007669"/>
    <property type="project" value="TreeGrafter"/>
</dbReference>
<evidence type="ECO:0000259" key="2">
    <source>
        <dbReference type="Pfam" id="PF07971"/>
    </source>
</evidence>
<dbReference type="Gene3D" id="3.30.2080.10">
    <property type="entry name" value="GH92 mannosidase domain"/>
    <property type="match status" value="1"/>
</dbReference>
<evidence type="ECO:0000256" key="1">
    <source>
        <dbReference type="SAM" id="Phobius"/>
    </source>
</evidence>
<feature type="transmembrane region" description="Helical" evidence="1">
    <location>
        <begin position="6"/>
        <end position="28"/>
    </location>
</feature>
<feature type="domain" description="Glycosyl hydrolase family 92" evidence="2">
    <location>
        <begin position="1"/>
        <end position="87"/>
    </location>
</feature>
<keyword evidence="1" id="KW-0812">Transmembrane</keyword>
<reference evidence="3 4" key="1">
    <citation type="submission" date="2016-02" db="EMBL/GenBank/DDBJ databases">
        <title>Complete genome sequence and transcriptome regulation of the pentose utilising yeast Sugiyamaella lignohabitans.</title>
        <authorList>
            <person name="Bellasio M."/>
            <person name="Peymann A."/>
            <person name="Valli M."/>
            <person name="Sipitzky M."/>
            <person name="Graf A."/>
            <person name="Sauer M."/>
            <person name="Marx H."/>
            <person name="Mattanovich D."/>
        </authorList>
    </citation>
    <scope>NUCLEOTIDE SEQUENCE [LARGE SCALE GENOMIC DNA]</scope>
    <source>
        <strain evidence="3 4">CBS 10342</strain>
    </source>
</reference>
<dbReference type="GeneID" id="30034275"/>
<dbReference type="Pfam" id="PF07971">
    <property type="entry name" value="Glyco_hydro_92"/>
    <property type="match status" value="1"/>
</dbReference>
<dbReference type="PANTHER" id="PTHR12143">
    <property type="entry name" value="PEPTIDE N-GLYCANASE PNGASE -RELATED"/>
    <property type="match status" value="1"/>
</dbReference>
<accession>A0A167F350</accession>
<keyword evidence="1" id="KW-0472">Membrane</keyword>
<dbReference type="KEGG" id="slb:AWJ20_2371"/>
<gene>
    <name evidence="3" type="ORF">AWJ20_2371</name>
</gene>
<dbReference type="GO" id="GO:0005634">
    <property type="term" value="C:nucleus"/>
    <property type="evidence" value="ECO:0007669"/>
    <property type="project" value="TreeGrafter"/>
</dbReference>
<dbReference type="RefSeq" id="XP_018737241.1">
    <property type="nucleotide sequence ID" value="XM_018879312.1"/>
</dbReference>
<protein>
    <recommendedName>
        <fullName evidence="2">Glycosyl hydrolase family 92 domain-containing protein</fullName>
    </recommendedName>
</protein>
<proteinExistence type="predicted"/>
<dbReference type="OrthoDB" id="4451618at2759"/>
<sequence length="105" mass="11580">MQAWLFWNLIGLYPITGTTTYLISAPFLSNFSLKLANGNTVTITAQNLAEDSYYVQGITLNGRPHNENWISHDDLFVNGGSLNFQLGTEPKNWDVGSVPPSPGHI</sequence>
<organism evidence="3 4">
    <name type="scientific">Sugiyamaella lignohabitans</name>
    <dbReference type="NCBI Taxonomy" id="796027"/>
    <lineage>
        <taxon>Eukaryota</taxon>
        <taxon>Fungi</taxon>
        <taxon>Dikarya</taxon>
        <taxon>Ascomycota</taxon>
        <taxon>Saccharomycotina</taxon>
        <taxon>Dipodascomycetes</taxon>
        <taxon>Dipodascales</taxon>
        <taxon>Trichomonascaceae</taxon>
        <taxon>Sugiyamaella</taxon>
    </lineage>
</organism>
<dbReference type="PANTHER" id="PTHR12143:SF38">
    <property type="entry name" value="ALPHA-1,2-MANNOSIDASE FAMILY PROTEIN (AFU_ORTHOLOGUE AFUA_5G10520)"/>
    <property type="match status" value="1"/>
</dbReference>
<evidence type="ECO:0000313" key="4">
    <source>
        <dbReference type="Proteomes" id="UP000189580"/>
    </source>
</evidence>
<keyword evidence="4" id="KW-1185">Reference proteome</keyword>